<feature type="compositionally biased region" description="Low complexity" evidence="1">
    <location>
        <begin position="24"/>
        <end position="40"/>
    </location>
</feature>
<reference evidence="3" key="2">
    <citation type="submission" date="2021-04" db="EMBL/GenBank/DDBJ databases">
        <title>Isolation and genomic analysis of the ibuprofen-degrading bacterium Sphingomonas strain MPO218.</title>
        <authorList>
            <person name="Aulestia M."/>
            <person name="Flores A."/>
            <person name="Mangas E.L."/>
            <person name="Perez-Pulido A.J."/>
            <person name="Santero E."/>
            <person name="Camacho E.M."/>
        </authorList>
    </citation>
    <scope>NUCLEOTIDE SEQUENCE</scope>
    <source>
        <strain evidence="3">MPO218</strain>
    </source>
</reference>
<reference evidence="3" key="1">
    <citation type="submission" date="2020-07" db="EMBL/GenBank/DDBJ databases">
        <authorList>
            <person name="Camacho E."/>
        </authorList>
    </citation>
    <scope>NUCLEOTIDE SEQUENCE</scope>
    <source>
        <strain evidence="3">MPO218</strain>
    </source>
</reference>
<keyword evidence="2" id="KW-0812">Transmembrane</keyword>
<dbReference type="RefSeq" id="WP_029993695.1">
    <property type="nucleotide sequence ID" value="NZ_CP059319.1"/>
</dbReference>
<evidence type="ECO:0000256" key="1">
    <source>
        <dbReference type="SAM" id="MobiDB-lite"/>
    </source>
</evidence>
<keyword evidence="2" id="KW-1133">Transmembrane helix</keyword>
<feature type="region of interest" description="Disordered" evidence="1">
    <location>
        <begin position="1"/>
        <end position="40"/>
    </location>
</feature>
<organism evidence="3 4">
    <name type="scientific">Rhizorhabdus wittichii</name>
    <dbReference type="NCBI Taxonomy" id="160791"/>
    <lineage>
        <taxon>Bacteria</taxon>
        <taxon>Pseudomonadati</taxon>
        <taxon>Pseudomonadota</taxon>
        <taxon>Alphaproteobacteria</taxon>
        <taxon>Sphingomonadales</taxon>
        <taxon>Sphingomonadaceae</taxon>
        <taxon>Rhizorhabdus</taxon>
    </lineage>
</organism>
<evidence type="ECO:0000313" key="4">
    <source>
        <dbReference type="Proteomes" id="UP000664914"/>
    </source>
</evidence>
<dbReference type="Proteomes" id="UP000664914">
    <property type="component" value="Chromosome"/>
</dbReference>
<dbReference type="EMBL" id="CP059319">
    <property type="protein sequence ID" value="QTH19459.1"/>
    <property type="molecule type" value="Genomic_DNA"/>
</dbReference>
<name>A0A975CYN3_9SPHN</name>
<evidence type="ECO:0000256" key="2">
    <source>
        <dbReference type="SAM" id="Phobius"/>
    </source>
</evidence>
<sequence length="151" mass="15863">MAIKSTTTRSRSGGTRSTSRRRTGSGAKTTAAKRTPRAQALTDEAKTAIRSVRTRATRAARKVPTDRTSLSIAAGVIAGIVAAGVAIFMNRDRLKAAANSGGERLRKAADDLSTMAHERIDQARDNITRFRGRGQNGAEAPAETSGIAVNG</sequence>
<feature type="region of interest" description="Disordered" evidence="1">
    <location>
        <begin position="132"/>
        <end position="151"/>
    </location>
</feature>
<protein>
    <recommendedName>
        <fullName evidence="5">YtxH domain-containing protein</fullName>
    </recommendedName>
</protein>
<keyword evidence="2" id="KW-0472">Membrane</keyword>
<accession>A0A975CYN3</accession>
<dbReference type="AlphaFoldDB" id="A0A975CYN3"/>
<feature type="compositionally biased region" description="Low complexity" evidence="1">
    <location>
        <begin position="1"/>
        <end position="17"/>
    </location>
</feature>
<gene>
    <name evidence="3" type="ORF">HRJ34_13780</name>
</gene>
<proteinExistence type="predicted"/>
<evidence type="ECO:0008006" key="5">
    <source>
        <dbReference type="Google" id="ProtNLM"/>
    </source>
</evidence>
<feature type="transmembrane region" description="Helical" evidence="2">
    <location>
        <begin position="70"/>
        <end position="89"/>
    </location>
</feature>
<evidence type="ECO:0000313" key="3">
    <source>
        <dbReference type="EMBL" id="QTH19459.1"/>
    </source>
</evidence>